<proteinExistence type="predicted"/>
<gene>
    <name evidence="2" type="ORF">FSB64_17565</name>
    <name evidence="1" type="ORF">G5S42_28765</name>
</gene>
<evidence type="ECO:0000313" key="3">
    <source>
        <dbReference type="Proteomes" id="UP000594380"/>
    </source>
</evidence>
<dbReference type="GeneID" id="301104350"/>
<comment type="caution">
    <text evidence="1">The sequence shown here is derived from an EMBL/GenBank/DDBJ whole genome shotgun (WGS) entry which is preliminary data.</text>
</comment>
<dbReference type="Pfam" id="PF14375">
    <property type="entry name" value="Cys_rich_CWC"/>
    <property type="match status" value="1"/>
</dbReference>
<accession>A0A7Y6K4Z5</accession>
<sequence>MKPSSTRSGSSARCPRCGNAFDCGMQGETSSPCWCRALPPLPAERLKPGGRCLCPECLAAEIAQATREASGVERP</sequence>
<evidence type="ECO:0000313" key="4">
    <source>
        <dbReference type="Proteomes" id="UP000821598"/>
    </source>
</evidence>
<dbReference type="EMBL" id="JAALDK010000001">
    <property type="protein sequence ID" value="NUY03615.1"/>
    <property type="molecule type" value="Genomic_DNA"/>
</dbReference>
<dbReference type="Proteomes" id="UP000821598">
    <property type="component" value="Unassembled WGS sequence"/>
</dbReference>
<dbReference type="InterPro" id="IPR032720">
    <property type="entry name" value="Cys_rich_CWC"/>
</dbReference>
<dbReference type="RefSeq" id="WP_176109814.1">
    <property type="nucleotide sequence ID" value="NZ_JAALDK010000001.1"/>
</dbReference>
<dbReference type="Proteomes" id="UP000594380">
    <property type="component" value="Unassembled WGS sequence"/>
</dbReference>
<dbReference type="AlphaFoldDB" id="A0A7Y6K4Z5"/>
<dbReference type="EMBL" id="VOMC01000017">
    <property type="protein sequence ID" value="NVI05541.1"/>
    <property type="molecule type" value="Genomic_DNA"/>
</dbReference>
<evidence type="ECO:0000313" key="1">
    <source>
        <dbReference type="EMBL" id="NUY03615.1"/>
    </source>
</evidence>
<organism evidence="1 3">
    <name type="scientific">Paraburkholderia youngii</name>
    <dbReference type="NCBI Taxonomy" id="2782701"/>
    <lineage>
        <taxon>Bacteria</taxon>
        <taxon>Pseudomonadati</taxon>
        <taxon>Pseudomonadota</taxon>
        <taxon>Betaproteobacteria</taxon>
        <taxon>Burkholderiales</taxon>
        <taxon>Burkholderiaceae</taxon>
        <taxon>Paraburkholderia</taxon>
    </lineage>
</organism>
<reference evidence="2 4" key="1">
    <citation type="submission" date="2019-08" db="EMBL/GenBank/DDBJ databases">
        <title>Paraburkholderia simonii sp. nov. and P. youngii sp. nov. Brazilian and Mexican Mimosa-associated rhizobia.</title>
        <authorList>
            <person name="Mavima L."/>
            <person name="Beukes C.W."/>
            <person name="Palmer M."/>
            <person name="De Meyer S.E."/>
            <person name="James E.K."/>
            <person name="Maluk M."/>
            <person name="Avontuur J.R."/>
            <person name="Chan W.Y."/>
            <person name="Venter S.N."/>
            <person name="Steenkamp E.T."/>
        </authorList>
    </citation>
    <scope>NUCLEOTIDE SEQUENCE [LARGE SCALE GENOMIC DNA]</scope>
    <source>
        <strain evidence="2 4">JPY454</strain>
    </source>
</reference>
<reference evidence="1 3" key="2">
    <citation type="submission" date="2020-02" db="EMBL/GenBank/DDBJ databases">
        <title>Paraburkholderia simonii sp. nov. and Paraburkholderia youngii sp. nov. Brazilian and Mexican Mimosa-associated rhizobia.</title>
        <authorList>
            <person name="Mavima L."/>
            <person name="Beukes C.W."/>
            <person name="Chan W.Y."/>
            <person name="Palmer M."/>
            <person name="De Meyer S.E."/>
            <person name="James E.K."/>
            <person name="Venter S.N."/>
            <person name="Steenkamp E.T."/>
        </authorList>
    </citation>
    <scope>NUCLEOTIDE SEQUENCE [LARGE SCALE GENOMIC DNA]</scope>
    <source>
        <strain evidence="1 3">JPY169</strain>
    </source>
</reference>
<evidence type="ECO:0000313" key="2">
    <source>
        <dbReference type="EMBL" id="NVI05541.1"/>
    </source>
</evidence>
<keyword evidence="4" id="KW-1185">Reference proteome</keyword>
<protein>
    <submittedName>
        <fullName evidence="1">Cysteine-rich CWC family protein</fullName>
    </submittedName>
</protein>
<name>A0A7Y6K4Z5_9BURK</name>